<comment type="caution">
    <text evidence="2">The sequence shown here is derived from an EMBL/GenBank/DDBJ whole genome shotgun (WGS) entry which is preliminary data.</text>
</comment>
<feature type="transmembrane region" description="Helical" evidence="1">
    <location>
        <begin position="37"/>
        <end position="54"/>
    </location>
</feature>
<dbReference type="AlphaFoldDB" id="A0A1J5SHG9"/>
<evidence type="ECO:0000256" key="1">
    <source>
        <dbReference type="SAM" id="Phobius"/>
    </source>
</evidence>
<dbReference type="EMBL" id="MLJW01000038">
    <property type="protein sequence ID" value="OIR07363.1"/>
    <property type="molecule type" value="Genomic_DNA"/>
</dbReference>
<keyword evidence="1" id="KW-1133">Transmembrane helix</keyword>
<reference evidence="2" key="1">
    <citation type="submission" date="2016-10" db="EMBL/GenBank/DDBJ databases">
        <title>Sequence of Gallionella enrichment culture.</title>
        <authorList>
            <person name="Poehlein A."/>
            <person name="Muehling M."/>
            <person name="Daniel R."/>
        </authorList>
    </citation>
    <scope>NUCLEOTIDE SEQUENCE</scope>
</reference>
<evidence type="ECO:0000313" key="2">
    <source>
        <dbReference type="EMBL" id="OIR07363.1"/>
    </source>
</evidence>
<gene>
    <name evidence="2" type="ORF">GALL_106190</name>
</gene>
<sequence>MKNSLVFGAISAVSSAALYLIAFLLGYQTTNIANGQWFAVLYFLVPIVVLYFGMREAREGRQDKSAAYPYSQALVSAVTISCFAGVFFAIYLYVHFAFINTNFVQYYSEFTRNKMEALGKMTPDQIDAMVKMQARFMGPGAQAIFTLVIGPIIGTIEGLILAIFVKRPAPEGQVQSV</sequence>
<organism evidence="2">
    <name type="scientific">mine drainage metagenome</name>
    <dbReference type="NCBI Taxonomy" id="410659"/>
    <lineage>
        <taxon>unclassified sequences</taxon>
        <taxon>metagenomes</taxon>
        <taxon>ecological metagenomes</taxon>
    </lineage>
</organism>
<evidence type="ECO:0008006" key="3">
    <source>
        <dbReference type="Google" id="ProtNLM"/>
    </source>
</evidence>
<dbReference type="InterPro" id="IPR025250">
    <property type="entry name" value="DUF4199"/>
</dbReference>
<accession>A0A1J5SHG9</accession>
<keyword evidence="1" id="KW-0472">Membrane</keyword>
<protein>
    <recommendedName>
        <fullName evidence="3">DUF4199 domain-containing protein</fullName>
    </recommendedName>
</protein>
<feature type="transmembrane region" description="Helical" evidence="1">
    <location>
        <begin position="74"/>
        <end position="94"/>
    </location>
</feature>
<feature type="transmembrane region" description="Helical" evidence="1">
    <location>
        <begin position="5"/>
        <end position="25"/>
    </location>
</feature>
<name>A0A1J5SHG9_9ZZZZ</name>
<dbReference type="Pfam" id="PF13858">
    <property type="entry name" value="DUF4199"/>
    <property type="match status" value="1"/>
</dbReference>
<keyword evidence="1" id="KW-0812">Transmembrane</keyword>
<proteinExistence type="predicted"/>
<feature type="transmembrane region" description="Helical" evidence="1">
    <location>
        <begin position="143"/>
        <end position="165"/>
    </location>
</feature>